<evidence type="ECO:0000256" key="1">
    <source>
        <dbReference type="SAM" id="MobiDB-lite"/>
    </source>
</evidence>
<proteinExistence type="predicted"/>
<reference evidence="2 3" key="1">
    <citation type="submission" date="2016-07" db="EMBL/GenBank/DDBJ databases">
        <title>Pervasive Adenine N6-methylation of Active Genes in Fungi.</title>
        <authorList>
            <consortium name="DOE Joint Genome Institute"/>
            <person name="Mondo S.J."/>
            <person name="Dannebaum R.O."/>
            <person name="Kuo R.C."/>
            <person name="Labutti K."/>
            <person name="Haridas S."/>
            <person name="Kuo A."/>
            <person name="Salamov A."/>
            <person name="Ahrendt S.R."/>
            <person name="Lipzen A."/>
            <person name="Sullivan W."/>
            <person name="Andreopoulos W.B."/>
            <person name="Clum A."/>
            <person name="Lindquist E."/>
            <person name="Daum C."/>
            <person name="Ramamoorthy G.K."/>
            <person name="Gryganskyi A."/>
            <person name="Culley D."/>
            <person name="Magnuson J.K."/>
            <person name="James T.Y."/>
            <person name="O'Malley M.A."/>
            <person name="Stajich J.E."/>
            <person name="Spatafora J.W."/>
            <person name="Visel A."/>
            <person name="Grigoriev I.V."/>
        </authorList>
    </citation>
    <scope>NUCLEOTIDE SEQUENCE [LARGE SCALE GENOMIC DNA]</scope>
    <source>
        <strain evidence="2 3">62-1032</strain>
    </source>
</reference>
<name>A0A1Y2FVT5_9BASI</name>
<feature type="compositionally biased region" description="Basic residues" evidence="1">
    <location>
        <begin position="216"/>
        <end position="228"/>
    </location>
</feature>
<evidence type="ECO:0000313" key="3">
    <source>
        <dbReference type="Proteomes" id="UP000193467"/>
    </source>
</evidence>
<feature type="compositionally biased region" description="Low complexity" evidence="1">
    <location>
        <begin position="195"/>
        <end position="215"/>
    </location>
</feature>
<evidence type="ECO:0008006" key="4">
    <source>
        <dbReference type="Google" id="ProtNLM"/>
    </source>
</evidence>
<sequence length="328" mass="36177">MEPQPPPAKSTPTLPPEIIYHIIEFAAPPPRLRSFRDRYNALRSFSLVDKKWRGIVQKILFRYIQLRTSKPYELLRDVLLAEHRRETGAGERLEAATEELRLGEAEQWTIAQVKILLHFLPSVSRIWMASKAGFRGPSVSVDSLSVLPHLTHLHLDNSDFTPVGAISLPFLSHLSFSDPTSVTNVLAFLNTPSSLISPPSPSSSGSASETSSTFSRCRKPSPHLRRGSKSFSSNRAELSSSKSTRRLLPFHRSLASLPLHTRRSSPRSPSSPLPALDPPARLGQSFHSAKPRRGAEGVEHHGSCGRLAILPREGGQALRDGAAHQKVD</sequence>
<dbReference type="EMBL" id="MCGR01000012">
    <property type="protein sequence ID" value="ORY88120.1"/>
    <property type="molecule type" value="Genomic_DNA"/>
</dbReference>
<dbReference type="OrthoDB" id="2519410at2759"/>
<keyword evidence="3" id="KW-1185">Reference proteome</keyword>
<feature type="region of interest" description="Disordered" evidence="1">
    <location>
        <begin position="195"/>
        <end position="328"/>
    </location>
</feature>
<feature type="compositionally biased region" description="Polar residues" evidence="1">
    <location>
        <begin position="229"/>
        <end position="242"/>
    </location>
</feature>
<dbReference type="Proteomes" id="UP000193467">
    <property type="component" value="Unassembled WGS sequence"/>
</dbReference>
<gene>
    <name evidence="2" type="ORF">BCR35DRAFT_302039</name>
</gene>
<protein>
    <recommendedName>
        <fullName evidence="4">F-box domain-containing protein</fullName>
    </recommendedName>
</protein>
<feature type="compositionally biased region" description="Basic and acidic residues" evidence="1">
    <location>
        <begin position="293"/>
        <end position="302"/>
    </location>
</feature>
<organism evidence="2 3">
    <name type="scientific">Leucosporidium creatinivorum</name>
    <dbReference type="NCBI Taxonomy" id="106004"/>
    <lineage>
        <taxon>Eukaryota</taxon>
        <taxon>Fungi</taxon>
        <taxon>Dikarya</taxon>
        <taxon>Basidiomycota</taxon>
        <taxon>Pucciniomycotina</taxon>
        <taxon>Microbotryomycetes</taxon>
        <taxon>Leucosporidiales</taxon>
        <taxon>Leucosporidium</taxon>
    </lineage>
</organism>
<dbReference type="InParanoid" id="A0A1Y2FVT5"/>
<dbReference type="AlphaFoldDB" id="A0A1Y2FVT5"/>
<evidence type="ECO:0000313" key="2">
    <source>
        <dbReference type="EMBL" id="ORY88120.1"/>
    </source>
</evidence>
<accession>A0A1Y2FVT5</accession>
<comment type="caution">
    <text evidence="2">The sequence shown here is derived from an EMBL/GenBank/DDBJ whole genome shotgun (WGS) entry which is preliminary data.</text>
</comment>